<name>Q0GF68_9ADEN</name>
<dbReference type="GO" id="GO:0004308">
    <property type="term" value="F:exo-alpha-sialidase activity"/>
    <property type="evidence" value="ECO:0007669"/>
    <property type="project" value="InterPro"/>
</dbReference>
<reference evidence="2" key="1">
    <citation type="journal article" date="2009" name="J. Gen. Virol.">
        <title>Comparison of 12 turkey hemorrhagic enteritis virus isolates allows prediction of genetic factors affecting virulence.</title>
        <authorList>
            <person name="Beach N.M."/>
            <person name="Duncan R.B."/>
            <person name="Larsen C.T."/>
            <person name="Meng X.J."/>
            <person name="Sriranganathan N."/>
            <person name="Pierson F.W."/>
        </authorList>
    </citation>
    <scope>NUCLEOTIDE SEQUENCE</scope>
    <source>
        <strain evidence="2">Tissue culture vaccine D</strain>
    </source>
</reference>
<dbReference type="GO" id="GO:0009313">
    <property type="term" value="P:oligosaccharide catabolic process"/>
    <property type="evidence" value="ECO:0007669"/>
    <property type="project" value="TreeGrafter"/>
</dbReference>
<feature type="domain" description="Sialidase" evidence="1">
    <location>
        <begin position="123"/>
        <end position="378"/>
    </location>
</feature>
<gene>
    <name evidence="2" type="primary">ORF1</name>
</gene>
<dbReference type="GO" id="GO:0006689">
    <property type="term" value="P:ganglioside catabolic process"/>
    <property type="evidence" value="ECO:0007669"/>
    <property type="project" value="TreeGrafter"/>
</dbReference>
<dbReference type="SUPFAM" id="SSF50939">
    <property type="entry name" value="Sialidases"/>
    <property type="match status" value="1"/>
</dbReference>
<organism evidence="2">
    <name type="scientific">Turkey adenovirus 3</name>
    <dbReference type="NCBI Taxonomy" id="41678"/>
    <lineage>
        <taxon>Viruses</taxon>
        <taxon>Varidnaviria</taxon>
        <taxon>Bamfordvirae</taxon>
        <taxon>Preplasmiviricota</taxon>
        <taxon>Polisuviricotina</taxon>
        <taxon>Pharingeaviricetes</taxon>
        <taxon>Rowavirales</taxon>
        <taxon>Adenoviridae</taxon>
        <taxon>Siadenovirus</taxon>
        <taxon>Siadenovirus gallopavotertii</taxon>
        <taxon>Turkey siadenovirus A</taxon>
    </lineage>
</organism>
<protein>
    <submittedName>
        <fullName evidence="2">Sialidase</fullName>
    </submittedName>
</protein>
<dbReference type="InterPro" id="IPR026856">
    <property type="entry name" value="Sialidase_fam"/>
</dbReference>
<accession>Q0GF68</accession>
<dbReference type="CDD" id="cd15482">
    <property type="entry name" value="Sialidase_non-viral"/>
    <property type="match status" value="1"/>
</dbReference>
<dbReference type="InterPro" id="IPR036278">
    <property type="entry name" value="Sialidase_sf"/>
</dbReference>
<dbReference type="GO" id="GO:0016020">
    <property type="term" value="C:membrane"/>
    <property type="evidence" value="ECO:0007669"/>
    <property type="project" value="TreeGrafter"/>
</dbReference>
<dbReference type="PANTHER" id="PTHR10628:SF30">
    <property type="entry name" value="EXO-ALPHA-SIALIDASE"/>
    <property type="match status" value="1"/>
</dbReference>
<dbReference type="InterPro" id="IPR011040">
    <property type="entry name" value="Sialidase"/>
</dbReference>
<evidence type="ECO:0000313" key="2">
    <source>
        <dbReference type="EMBL" id="ABI23718.1"/>
    </source>
</evidence>
<sequence>MCFGLALKALSFPVNGVVIFESSQLTLSSVRGKTMEFPFSVTPDSPKWPVKRKWEGIECGYIKYGIRAGEYSPAGPRAVRYPLHFDEIDRELEFDSHALRSVGQTAVFSPGDFSSAFFKNPFVIELQSGRLLAGGDVRYESLTADHRIDIAVAISDDGGLTWPRKSFVLQSKPDVENGMFMDGCILEAPSGVVHLFAVYFESANYKSVADPEYDFVHVTSEDGGITWSDIKSLKSLKTSNEDYFFQCGGNGLVMSNGTLVVPCVSWKDGFPQYSTIIYSTNGVDWTRPSYTNTIINDCVDCQVSEIDGDLVRLGRRPITYSPTSPIDNTLRFFISSDMGTTWETLPGDSTLKVWLGVSCSLVNVHTVDNVNVLLNTAMYYRDDNDKALGLQMFLYPHAQWRPVGIVANSVLTRGNIVQSTSFGKLFVFSDVSVNQGSALSLYDISRYFSCVSTLPGYNINLGFPVTIEGSAKLPSTSPLKFRYDGRSYWIGGFLEPRTGGTFSTSQQVMFAIRIGWPIFNDGNIVAFGRTSNGQLYPFLFKYEFLYGELFFSCLDTSKLTPSLAACTSLYFPESRIGLFC</sequence>
<dbReference type="PANTHER" id="PTHR10628">
    <property type="entry name" value="SIALIDASE"/>
    <property type="match status" value="1"/>
</dbReference>
<proteinExistence type="predicted"/>
<dbReference type="Pfam" id="PF13859">
    <property type="entry name" value="BNR_3"/>
    <property type="match status" value="1"/>
</dbReference>
<dbReference type="EMBL" id="DQ868938">
    <property type="protein sequence ID" value="ABI23718.1"/>
    <property type="molecule type" value="Genomic_DNA"/>
</dbReference>
<evidence type="ECO:0000259" key="1">
    <source>
        <dbReference type="Pfam" id="PF13859"/>
    </source>
</evidence>
<dbReference type="Gene3D" id="2.120.10.10">
    <property type="match status" value="1"/>
</dbReference>